<sequence>MTEPYDGAGHRGADSGHEAPPPPLPPPPSAFPPSPHPPSPHAGTGAGQATAYPHVYAPAQPWDAPRHRPGATLAVGWTLFGLSVPLNVLVGFFAGFIGIFSLIEPGWWTALLFGIPVVLLAGTIVALARLIRRRPSIVLCSVLLAVGVAAWLLGRGSVF</sequence>
<feature type="transmembrane region" description="Helical" evidence="2">
    <location>
        <begin position="106"/>
        <end position="128"/>
    </location>
</feature>
<keyword evidence="2" id="KW-0812">Transmembrane</keyword>
<evidence type="ECO:0000313" key="3">
    <source>
        <dbReference type="EMBL" id="GMA30309.1"/>
    </source>
</evidence>
<feature type="transmembrane region" description="Helical" evidence="2">
    <location>
        <begin position="74"/>
        <end position="100"/>
    </location>
</feature>
<accession>A0AA37UH23</accession>
<organism evidence="3 4">
    <name type="scientific">Litorihabitans aurantiacus</name>
    <dbReference type="NCBI Taxonomy" id="1930061"/>
    <lineage>
        <taxon>Bacteria</taxon>
        <taxon>Bacillati</taxon>
        <taxon>Actinomycetota</taxon>
        <taxon>Actinomycetes</taxon>
        <taxon>Micrococcales</taxon>
        <taxon>Beutenbergiaceae</taxon>
        <taxon>Litorihabitans</taxon>
    </lineage>
</organism>
<proteinExistence type="predicted"/>
<reference evidence="3" key="1">
    <citation type="journal article" date="2014" name="Int. J. Syst. Evol. Microbiol.">
        <title>Complete genome sequence of Corynebacterium casei LMG S-19264T (=DSM 44701T), isolated from a smear-ripened cheese.</title>
        <authorList>
            <consortium name="US DOE Joint Genome Institute (JGI-PGF)"/>
            <person name="Walter F."/>
            <person name="Albersmeier A."/>
            <person name="Kalinowski J."/>
            <person name="Ruckert C."/>
        </authorList>
    </citation>
    <scope>NUCLEOTIDE SEQUENCE</scope>
    <source>
        <strain evidence="3">NBRC 112290</strain>
    </source>
</reference>
<dbReference type="EMBL" id="BSUM01000001">
    <property type="protein sequence ID" value="GMA30309.1"/>
    <property type="molecule type" value="Genomic_DNA"/>
</dbReference>
<reference evidence="3" key="2">
    <citation type="submission" date="2023-02" db="EMBL/GenBank/DDBJ databases">
        <authorList>
            <person name="Sun Q."/>
            <person name="Mori K."/>
        </authorList>
    </citation>
    <scope>NUCLEOTIDE SEQUENCE</scope>
    <source>
        <strain evidence="3">NBRC 112290</strain>
    </source>
</reference>
<evidence type="ECO:0000256" key="1">
    <source>
        <dbReference type="SAM" id="MobiDB-lite"/>
    </source>
</evidence>
<dbReference type="Proteomes" id="UP001157161">
    <property type="component" value="Unassembled WGS sequence"/>
</dbReference>
<feature type="compositionally biased region" description="Basic and acidic residues" evidence="1">
    <location>
        <begin position="8"/>
        <end position="17"/>
    </location>
</feature>
<dbReference type="RefSeq" id="WP_284248875.1">
    <property type="nucleotide sequence ID" value="NZ_BSUM01000001.1"/>
</dbReference>
<evidence type="ECO:0000313" key="4">
    <source>
        <dbReference type="Proteomes" id="UP001157161"/>
    </source>
</evidence>
<gene>
    <name evidence="3" type="ORF">GCM10025875_03010</name>
</gene>
<name>A0AA37UH23_9MICO</name>
<dbReference type="AlphaFoldDB" id="A0AA37UH23"/>
<feature type="region of interest" description="Disordered" evidence="1">
    <location>
        <begin position="1"/>
        <end position="47"/>
    </location>
</feature>
<protein>
    <submittedName>
        <fullName evidence="3">Uncharacterized protein</fullName>
    </submittedName>
</protein>
<keyword evidence="4" id="KW-1185">Reference proteome</keyword>
<feature type="compositionally biased region" description="Pro residues" evidence="1">
    <location>
        <begin position="19"/>
        <end position="40"/>
    </location>
</feature>
<evidence type="ECO:0000256" key="2">
    <source>
        <dbReference type="SAM" id="Phobius"/>
    </source>
</evidence>
<keyword evidence="2" id="KW-0472">Membrane</keyword>
<keyword evidence="2" id="KW-1133">Transmembrane helix</keyword>
<comment type="caution">
    <text evidence="3">The sequence shown here is derived from an EMBL/GenBank/DDBJ whole genome shotgun (WGS) entry which is preliminary data.</text>
</comment>
<feature type="transmembrane region" description="Helical" evidence="2">
    <location>
        <begin position="135"/>
        <end position="154"/>
    </location>
</feature>